<feature type="active site" description="GMP-histidine intermediate" evidence="8">
    <location>
        <position position="432"/>
    </location>
</feature>
<comment type="cofactor">
    <cofactor evidence="10 11">
        <name>Mn(2+)</name>
        <dbReference type="ChEBI" id="CHEBI:29035"/>
    </cofactor>
    <text evidence="10 11">Binds 2 manganese ions per subunit.</text>
</comment>
<feature type="binding site" evidence="10">
    <location>
        <position position="111"/>
    </location>
    <ligand>
        <name>Mn(2+)</name>
        <dbReference type="ChEBI" id="CHEBI:29035"/>
        <label>1</label>
    </ligand>
</feature>
<accession>A0A538SXL0</accession>
<dbReference type="SUPFAM" id="SSF103365">
    <property type="entry name" value="Hypothetical protein PH1602"/>
    <property type="match status" value="1"/>
</dbReference>
<reference evidence="12 13" key="1">
    <citation type="journal article" date="2019" name="Nat. Microbiol.">
        <title>Mediterranean grassland soil C-N compound turnover is dependent on rainfall and depth, and is mediated by genomically divergent microorganisms.</title>
        <authorList>
            <person name="Diamond S."/>
            <person name="Andeer P.F."/>
            <person name="Li Z."/>
            <person name="Crits-Christoph A."/>
            <person name="Burstein D."/>
            <person name="Anantharaman K."/>
            <person name="Lane K.R."/>
            <person name="Thomas B.C."/>
            <person name="Pan C."/>
            <person name="Northen T.R."/>
            <person name="Banfield J.F."/>
        </authorList>
    </citation>
    <scope>NUCLEOTIDE SEQUENCE [LARGE SCALE GENOMIC DNA]</scope>
    <source>
        <strain evidence="12">WS_4</strain>
    </source>
</reference>
<feature type="binding site" evidence="10">
    <location>
        <position position="259"/>
    </location>
    <ligand>
        <name>Mn(2+)</name>
        <dbReference type="ChEBI" id="CHEBI:29035"/>
        <label>2</label>
    </ligand>
</feature>
<evidence type="ECO:0000256" key="1">
    <source>
        <dbReference type="ARBA" id="ARBA00022598"/>
    </source>
</evidence>
<dbReference type="EC" id="6.5.1.-" evidence="11"/>
<dbReference type="Gene3D" id="3.90.1860.10">
    <property type="entry name" value="tRNA-splicing ligase RtcB"/>
    <property type="match status" value="1"/>
</dbReference>
<feature type="binding site" evidence="9">
    <location>
        <begin position="375"/>
        <end position="376"/>
    </location>
    <ligand>
        <name>GMP</name>
        <dbReference type="ChEBI" id="CHEBI:58115"/>
    </ligand>
</feature>
<sequence length="509" mass="56283">MRSSGSCAACTYPSACPARVGSRGHRIGPDGGRSHTLEKRIMDHLEKLTTLSIGEEIPPPIRQMLEQLAGLPYVDSVLALPDVHWKAEMEVPSSIAINTHGVIVPEFTSMDVNDGMGIVKTGLREDEMPLERLEAFFASVNANAAAHRSDTNRYSLSAAELRRTLDEGAGALLSRYQLEETVLKGMEDGGRAPTNDLEAGTLTEVVPLQLLLTPFTRTEMGLNFGGNHFLEVQVVDELVDREVAARWGFERGQVVVMYHLGPGPFSATLLNHYSRRTKLPRARVPLFFLSKLLFHYLQRMGKGAASRKWALHFRQNGWTALPAESEEGRVVRQALAMAINFGYAYRLATVRAIVDGLHDVVSPKLPWELFTDVSHNGVEERRSSDGTSFVARHNACRLEAGRPTIVAGLHDVPSYVGIGSGGVDGRLSSYDHGAGQLIERHRKGGRLAEAAGHVTCFRMTRGRVAKTLSRQEFPVRSFELLDRLMGCFESRRMMRPVVRLRPLGNLKND</sequence>
<keyword evidence="4" id="KW-0692">RNA repair</keyword>
<feature type="binding site" evidence="10">
    <location>
        <position position="375"/>
    </location>
    <ligand>
        <name>Mn(2+)</name>
        <dbReference type="ChEBI" id="CHEBI:29035"/>
        <label>2</label>
    </ligand>
</feature>
<protein>
    <recommendedName>
        <fullName evidence="11">tRNA-splicing ligase RtcB</fullName>
        <ecNumber evidence="11">6.5.1.-</ecNumber>
    </recommendedName>
</protein>
<proteinExistence type="inferred from homology"/>
<evidence type="ECO:0000256" key="3">
    <source>
        <dbReference type="ARBA" id="ARBA00022741"/>
    </source>
</evidence>
<evidence type="ECO:0000256" key="5">
    <source>
        <dbReference type="ARBA" id="ARBA00023134"/>
    </source>
</evidence>
<dbReference type="Pfam" id="PF01139">
    <property type="entry name" value="RtcB"/>
    <property type="match status" value="1"/>
</dbReference>
<dbReference type="GO" id="GO:0003972">
    <property type="term" value="F:RNA ligase (ATP) activity"/>
    <property type="evidence" value="ECO:0007669"/>
    <property type="project" value="TreeGrafter"/>
</dbReference>
<evidence type="ECO:0000256" key="4">
    <source>
        <dbReference type="ARBA" id="ARBA00022800"/>
    </source>
</evidence>
<organism evidence="12 13">
    <name type="scientific">Eiseniibacteriota bacterium</name>
    <dbReference type="NCBI Taxonomy" id="2212470"/>
    <lineage>
        <taxon>Bacteria</taxon>
        <taxon>Candidatus Eiseniibacteriota</taxon>
    </lineage>
</organism>
<comment type="catalytic activity">
    <reaction evidence="7">
        <text>a 3'-end 3'-phospho-ribonucleotide-RNA + a 5'-end dephospho-ribonucleoside-RNA + GTP = a ribonucleotidyl-ribonucleotide-RNA + GMP + diphosphate</text>
        <dbReference type="Rhea" id="RHEA:68076"/>
        <dbReference type="Rhea" id="RHEA-COMP:10463"/>
        <dbReference type="Rhea" id="RHEA-COMP:13936"/>
        <dbReference type="Rhea" id="RHEA-COMP:17355"/>
        <dbReference type="ChEBI" id="CHEBI:33019"/>
        <dbReference type="ChEBI" id="CHEBI:37565"/>
        <dbReference type="ChEBI" id="CHEBI:58115"/>
        <dbReference type="ChEBI" id="CHEBI:83062"/>
        <dbReference type="ChEBI" id="CHEBI:138284"/>
        <dbReference type="ChEBI" id="CHEBI:173118"/>
        <dbReference type="EC" id="6.5.1.8"/>
    </reaction>
</comment>
<gene>
    <name evidence="11" type="primary">rtcB</name>
    <name evidence="12" type="ORF">E6K74_01095</name>
</gene>
<evidence type="ECO:0000256" key="7">
    <source>
        <dbReference type="ARBA" id="ARBA00047746"/>
    </source>
</evidence>
<feature type="binding site" evidence="9">
    <location>
        <begin position="227"/>
        <end position="231"/>
    </location>
    <ligand>
        <name>GMP</name>
        <dbReference type="ChEBI" id="CHEBI:58115"/>
    </ligand>
</feature>
<feature type="binding site" evidence="10">
    <location>
        <position position="228"/>
    </location>
    <ligand>
        <name>Mn(2+)</name>
        <dbReference type="ChEBI" id="CHEBI:29035"/>
        <label>1</label>
    </ligand>
</feature>
<comment type="caution">
    <text evidence="12">The sequence shown here is derived from an EMBL/GenBank/DDBJ whole genome shotgun (WGS) entry which is preliminary data.</text>
</comment>
<evidence type="ECO:0000313" key="12">
    <source>
        <dbReference type="EMBL" id="TMQ56085.1"/>
    </source>
</evidence>
<name>A0A538SXL0_UNCEI</name>
<comment type="subunit">
    <text evidence="11">Monomer.</text>
</comment>
<keyword evidence="2 10" id="KW-0479">Metal-binding</keyword>
<dbReference type="GO" id="GO:0042245">
    <property type="term" value="P:RNA repair"/>
    <property type="evidence" value="ECO:0007669"/>
    <property type="project" value="UniProtKB-KW"/>
</dbReference>
<keyword evidence="3 9" id="KW-0547">Nucleotide-binding</keyword>
<dbReference type="GO" id="GO:0170057">
    <property type="term" value="F:RNA ligase (GTP) activity"/>
    <property type="evidence" value="ECO:0007669"/>
    <property type="project" value="UniProtKB-EC"/>
</dbReference>
<evidence type="ECO:0000256" key="9">
    <source>
        <dbReference type="PIRSR" id="PIRSR601233-2"/>
    </source>
</evidence>
<feature type="binding site" evidence="9">
    <location>
        <begin position="432"/>
        <end position="435"/>
    </location>
    <ligand>
        <name>GMP</name>
        <dbReference type="ChEBI" id="CHEBI:58115"/>
    </ligand>
</feature>
<keyword evidence="1 11" id="KW-0436">Ligase</keyword>
<comment type="similarity">
    <text evidence="11">Belongs to the RtcB family.</text>
</comment>
<dbReference type="PANTHER" id="PTHR11118">
    <property type="entry name" value="RNA-SPLICING LIGASE RTCB HOMOLOG"/>
    <property type="match status" value="1"/>
</dbReference>
<evidence type="ECO:0000256" key="6">
    <source>
        <dbReference type="ARBA" id="ARBA00023211"/>
    </source>
</evidence>
<dbReference type="AlphaFoldDB" id="A0A538SXL0"/>
<evidence type="ECO:0000256" key="8">
    <source>
        <dbReference type="PIRSR" id="PIRSR601233-1"/>
    </source>
</evidence>
<evidence type="ECO:0000256" key="11">
    <source>
        <dbReference type="RuleBase" id="RU371113"/>
    </source>
</evidence>
<dbReference type="InterPro" id="IPR001233">
    <property type="entry name" value="RtcB"/>
</dbReference>
<evidence type="ECO:0000313" key="13">
    <source>
        <dbReference type="Proteomes" id="UP000319829"/>
    </source>
</evidence>
<dbReference type="GO" id="GO:0046872">
    <property type="term" value="F:metal ion binding"/>
    <property type="evidence" value="ECO:0007669"/>
    <property type="project" value="UniProtKB-UniRule"/>
</dbReference>
<dbReference type="GO" id="GO:0005525">
    <property type="term" value="F:GTP binding"/>
    <property type="evidence" value="ECO:0007669"/>
    <property type="project" value="UniProtKB-KW"/>
</dbReference>
<dbReference type="PANTHER" id="PTHR11118:SF1">
    <property type="entry name" value="RNA-SPLICING LIGASE RTCB HOMOLOG"/>
    <property type="match status" value="1"/>
</dbReference>
<dbReference type="GO" id="GO:0006396">
    <property type="term" value="P:RNA processing"/>
    <property type="evidence" value="ECO:0007669"/>
    <property type="project" value="InterPro"/>
</dbReference>
<dbReference type="Proteomes" id="UP000319829">
    <property type="component" value="Unassembled WGS sequence"/>
</dbReference>
<feature type="binding site" evidence="9">
    <location>
        <position position="414"/>
    </location>
    <ligand>
        <name>GMP</name>
        <dbReference type="ChEBI" id="CHEBI:58115"/>
    </ligand>
</feature>
<evidence type="ECO:0000256" key="2">
    <source>
        <dbReference type="ARBA" id="ARBA00022723"/>
    </source>
</evidence>
<dbReference type="InterPro" id="IPR036025">
    <property type="entry name" value="RtcB-like_sf"/>
</dbReference>
<keyword evidence="6 10" id="KW-0464">Manganese</keyword>
<dbReference type="EMBL" id="VBOU01000006">
    <property type="protein sequence ID" value="TMQ56085.1"/>
    <property type="molecule type" value="Genomic_DNA"/>
</dbReference>
<keyword evidence="5 9" id="KW-0342">GTP-binding</keyword>
<evidence type="ECO:0000256" key="10">
    <source>
        <dbReference type="PIRSR" id="PIRSR601233-3"/>
    </source>
</evidence>